<gene>
    <name evidence="1" type="ORF">SAMN04489730_0141</name>
</gene>
<dbReference type="EMBL" id="FPJG01000002">
    <property type="protein sequence ID" value="SFW13146.1"/>
    <property type="molecule type" value="Genomic_DNA"/>
</dbReference>
<sequence length="231" mass="23811">MFAFLASVLPDLGQLGAVLFADVAEFGSEVFGGRPVFGGRALDAFQLGFGSSLGGARRRYVIVRGADLGLGFFTNSRHLCIRIPLRASDSLGGFLVSALDAGLSLSADPFDFGSRLDADSLGLGLCGGLARGGCLGRAVGVLDLGCSIRARSVDFGSCSRLGGLDFCGRFGSDSLDVGDGLGGGSVGFGPSVGLFFGAGLGLSPAALLAREFSLRFGHFRFGVVAYFFYFR</sequence>
<evidence type="ECO:0000313" key="2">
    <source>
        <dbReference type="Proteomes" id="UP000182740"/>
    </source>
</evidence>
<organism evidence="1 2">
    <name type="scientific">Amycolatopsis australiensis</name>
    <dbReference type="NCBI Taxonomy" id="546364"/>
    <lineage>
        <taxon>Bacteria</taxon>
        <taxon>Bacillati</taxon>
        <taxon>Actinomycetota</taxon>
        <taxon>Actinomycetes</taxon>
        <taxon>Pseudonocardiales</taxon>
        <taxon>Pseudonocardiaceae</taxon>
        <taxon>Amycolatopsis</taxon>
    </lineage>
</organism>
<name>A0A1K1LQI6_9PSEU</name>
<protein>
    <submittedName>
        <fullName evidence="1">Uncharacterized protein</fullName>
    </submittedName>
</protein>
<evidence type="ECO:0000313" key="1">
    <source>
        <dbReference type="EMBL" id="SFW13146.1"/>
    </source>
</evidence>
<proteinExistence type="predicted"/>
<keyword evidence="2" id="KW-1185">Reference proteome</keyword>
<dbReference type="Proteomes" id="UP000182740">
    <property type="component" value="Unassembled WGS sequence"/>
</dbReference>
<accession>A0A1K1LQI6</accession>
<dbReference type="AlphaFoldDB" id="A0A1K1LQI6"/>
<reference evidence="2" key="1">
    <citation type="submission" date="2016-11" db="EMBL/GenBank/DDBJ databases">
        <authorList>
            <person name="Varghese N."/>
            <person name="Submissions S."/>
        </authorList>
    </citation>
    <scope>NUCLEOTIDE SEQUENCE [LARGE SCALE GENOMIC DNA]</scope>
    <source>
        <strain evidence="2">DSM 44671</strain>
    </source>
</reference>